<organism evidence="9 10">
    <name type="scientific">Sphingobacterium kyonggiense</name>
    <dbReference type="NCBI Taxonomy" id="714075"/>
    <lineage>
        <taxon>Bacteria</taxon>
        <taxon>Pseudomonadati</taxon>
        <taxon>Bacteroidota</taxon>
        <taxon>Sphingobacteriia</taxon>
        <taxon>Sphingobacteriales</taxon>
        <taxon>Sphingobacteriaceae</taxon>
        <taxon>Sphingobacterium</taxon>
    </lineage>
</organism>
<dbReference type="Proteomes" id="UP001500101">
    <property type="component" value="Unassembled WGS sequence"/>
</dbReference>
<evidence type="ECO:0000256" key="3">
    <source>
        <dbReference type="ARBA" id="ARBA00022729"/>
    </source>
</evidence>
<comment type="similarity">
    <text evidence="2">Belongs to the SusD family.</text>
</comment>
<protein>
    <submittedName>
        <fullName evidence="9">RagB/SusD family nutrient uptake outer membrane protein</fullName>
    </submittedName>
</protein>
<reference evidence="10" key="1">
    <citation type="journal article" date="2019" name="Int. J. Syst. Evol. Microbiol.">
        <title>The Global Catalogue of Microorganisms (GCM) 10K type strain sequencing project: providing services to taxonomists for standard genome sequencing and annotation.</title>
        <authorList>
            <consortium name="The Broad Institute Genomics Platform"/>
            <consortium name="The Broad Institute Genome Sequencing Center for Infectious Disease"/>
            <person name="Wu L."/>
            <person name="Ma J."/>
        </authorList>
    </citation>
    <scope>NUCLEOTIDE SEQUENCE [LARGE SCALE GENOMIC DNA]</scope>
    <source>
        <strain evidence="10">JCM 16704</strain>
    </source>
</reference>
<dbReference type="InterPro" id="IPR012944">
    <property type="entry name" value="SusD_RagB_dom"/>
</dbReference>
<comment type="caution">
    <text evidence="9">The sequence shown here is derived from an EMBL/GenBank/DDBJ whole genome shotgun (WGS) entry which is preliminary data.</text>
</comment>
<evidence type="ECO:0000259" key="8">
    <source>
        <dbReference type="Pfam" id="PF14322"/>
    </source>
</evidence>
<keyword evidence="4" id="KW-0472">Membrane</keyword>
<dbReference type="SUPFAM" id="SSF48452">
    <property type="entry name" value="TPR-like"/>
    <property type="match status" value="1"/>
</dbReference>
<evidence type="ECO:0000256" key="4">
    <source>
        <dbReference type="ARBA" id="ARBA00023136"/>
    </source>
</evidence>
<feature type="domain" description="RagB/SusD" evidence="7">
    <location>
        <begin position="312"/>
        <end position="613"/>
    </location>
</feature>
<evidence type="ECO:0000256" key="5">
    <source>
        <dbReference type="ARBA" id="ARBA00023237"/>
    </source>
</evidence>
<evidence type="ECO:0000256" key="6">
    <source>
        <dbReference type="SAM" id="SignalP"/>
    </source>
</evidence>
<evidence type="ECO:0000313" key="9">
    <source>
        <dbReference type="EMBL" id="GAA4140260.1"/>
    </source>
</evidence>
<keyword evidence="10" id="KW-1185">Reference proteome</keyword>
<evidence type="ECO:0000313" key="10">
    <source>
        <dbReference type="Proteomes" id="UP001500101"/>
    </source>
</evidence>
<feature type="signal peptide" evidence="6">
    <location>
        <begin position="1"/>
        <end position="20"/>
    </location>
</feature>
<evidence type="ECO:0000259" key="7">
    <source>
        <dbReference type="Pfam" id="PF07980"/>
    </source>
</evidence>
<name>A0ABP7YRP6_9SPHI</name>
<gene>
    <name evidence="9" type="ORF">GCM10022216_19180</name>
</gene>
<sequence>MKKIFIYLFASLFLSSCNYLDVVPDDSPTLADEFRNENTAENFVYSIYSFIPQVNHVRNDVDRATTNEMVGSNHWTKDYFNFIRFQQGDHNPSSVVNDIWANNYRGIRQAYIFLNNIESVKPLTISQEEYDAKKKVWIAEAKFLIAYFHFYLLEHYGPVVLIDKEIPTTASLEEMSLSRRPYDECVAFIAKLIDEAMVDLPRTVDVSNLGRATKVAAQSIKSKMYLTAASPLWNGNSEFYSNFKNKDGEQLVNLTFDKEKWKKAMDETQKAILMAEEVGSKLYEYTKTNITNPFDKAVMNTRWQMVDPWNSELLWGYSGKRESDDANSSFQYIAIPIGWRTGPPYGALAATLTAVELFYSKNGIPADKDPNYDWNNRYQMASGLPAGQETIKLHTEREPRFYAYIGYDRGKYEISSSTRTLLLRAGETNGMKSFTSDHFFSGYAIKKGVHPDTRVDATAFTQTNYPFPIVRLAELYLNYAEASANYSNSLDANGLKYVNAVRTRAGIPGIFEANGNLAGADLIKAIQRERMIELMFEGHWSRDLKRWKLAESYYATDRNGLKGLYSRGKTAQEFYKPTVLEKKELIFDKKHYLLPINQTYVNNNINLVQNPDW</sequence>
<feature type="domain" description="SusD-like N-terminal" evidence="8">
    <location>
        <begin position="19"/>
        <end position="226"/>
    </location>
</feature>
<dbReference type="Pfam" id="PF07980">
    <property type="entry name" value="SusD_RagB"/>
    <property type="match status" value="1"/>
</dbReference>
<dbReference type="Pfam" id="PF14322">
    <property type="entry name" value="SusD-like_3"/>
    <property type="match status" value="1"/>
</dbReference>
<keyword evidence="5" id="KW-0998">Cell outer membrane</keyword>
<dbReference type="InterPro" id="IPR011990">
    <property type="entry name" value="TPR-like_helical_dom_sf"/>
</dbReference>
<dbReference type="InterPro" id="IPR033985">
    <property type="entry name" value="SusD-like_N"/>
</dbReference>
<dbReference type="PROSITE" id="PS51257">
    <property type="entry name" value="PROKAR_LIPOPROTEIN"/>
    <property type="match status" value="1"/>
</dbReference>
<accession>A0ABP7YRP6</accession>
<keyword evidence="3 6" id="KW-0732">Signal</keyword>
<dbReference type="EMBL" id="BAAAZI010000007">
    <property type="protein sequence ID" value="GAA4140260.1"/>
    <property type="molecule type" value="Genomic_DNA"/>
</dbReference>
<feature type="chain" id="PRO_5047005251" evidence="6">
    <location>
        <begin position="21"/>
        <end position="613"/>
    </location>
</feature>
<evidence type="ECO:0000256" key="2">
    <source>
        <dbReference type="ARBA" id="ARBA00006275"/>
    </source>
</evidence>
<comment type="subcellular location">
    <subcellularLocation>
        <location evidence="1">Cell outer membrane</location>
    </subcellularLocation>
</comment>
<proteinExistence type="inferred from homology"/>
<dbReference type="RefSeq" id="WP_344674481.1">
    <property type="nucleotide sequence ID" value="NZ_BAAAZI010000007.1"/>
</dbReference>
<dbReference type="Gene3D" id="1.25.40.390">
    <property type="match status" value="1"/>
</dbReference>
<evidence type="ECO:0000256" key="1">
    <source>
        <dbReference type="ARBA" id="ARBA00004442"/>
    </source>
</evidence>